<name>A0ABS2Y3W4_POLSP</name>
<evidence type="ECO:0000259" key="3">
    <source>
        <dbReference type="PROSITE" id="PS50835"/>
    </source>
</evidence>
<keyword evidence="1" id="KW-0732">Signal</keyword>
<gene>
    <name evidence="4" type="primary">Tvb4_0</name>
    <name evidence="4" type="ORF">GTO93_0021188</name>
</gene>
<dbReference type="PANTHER" id="PTHR23268">
    <property type="entry name" value="T-CELL RECEPTOR BETA CHAIN"/>
    <property type="match status" value="1"/>
</dbReference>
<comment type="caution">
    <text evidence="4">The sequence shown here is derived from an EMBL/GenBank/DDBJ whole genome shotgun (WGS) entry which is preliminary data.</text>
</comment>
<dbReference type="InterPro" id="IPR007110">
    <property type="entry name" value="Ig-like_dom"/>
</dbReference>
<dbReference type="InterPro" id="IPR013106">
    <property type="entry name" value="Ig_V-set"/>
</dbReference>
<dbReference type="PROSITE" id="PS50835">
    <property type="entry name" value="IG_LIKE"/>
    <property type="match status" value="1"/>
</dbReference>
<dbReference type="Pfam" id="PF07686">
    <property type="entry name" value="V-set"/>
    <property type="match status" value="1"/>
</dbReference>
<dbReference type="InterPro" id="IPR036179">
    <property type="entry name" value="Ig-like_dom_sf"/>
</dbReference>
<dbReference type="InterPro" id="IPR050413">
    <property type="entry name" value="TCR_beta_variable"/>
</dbReference>
<keyword evidence="5" id="KW-1185">Reference proteome</keyword>
<evidence type="ECO:0000256" key="1">
    <source>
        <dbReference type="ARBA" id="ARBA00022729"/>
    </source>
</evidence>
<dbReference type="EMBL" id="JAAWVQ010102514">
    <property type="protein sequence ID" value="MBN3280864.1"/>
    <property type="molecule type" value="Genomic_DNA"/>
</dbReference>
<keyword evidence="2" id="KW-0391">Immunity</keyword>
<dbReference type="Gene3D" id="2.60.40.10">
    <property type="entry name" value="Immunoglobulins"/>
    <property type="match status" value="1"/>
</dbReference>
<sequence length="110" mass="12401">MFMFVPLETAMATLITQRPLLIMKKGGSAVLDCEQDGSDITMSWYRQASDKGLELIYYSAAPRSEERQQSTPERFSAKRSVLKTFSLHIKTLQAEDTAVYFCASSHSVKK</sequence>
<reference evidence="4" key="1">
    <citation type="journal article" date="2021" name="Cell">
        <title>Tracing the genetic footprints of vertebrate landing in non-teleost ray-finned fishes.</title>
        <authorList>
            <person name="Bi X."/>
            <person name="Wang K."/>
            <person name="Yang L."/>
            <person name="Pan H."/>
            <person name="Jiang H."/>
            <person name="Wei Q."/>
            <person name="Fang M."/>
            <person name="Yu H."/>
            <person name="Zhu C."/>
            <person name="Cai Y."/>
            <person name="He Y."/>
            <person name="Gan X."/>
            <person name="Zeng H."/>
            <person name="Yu D."/>
            <person name="Zhu Y."/>
            <person name="Jiang H."/>
            <person name="Qiu Q."/>
            <person name="Yang H."/>
            <person name="Zhang Y.E."/>
            <person name="Wang W."/>
            <person name="Zhu M."/>
            <person name="He S."/>
            <person name="Zhang G."/>
        </authorList>
    </citation>
    <scope>NUCLEOTIDE SEQUENCE</scope>
    <source>
        <strain evidence="4">Pddl_001</strain>
    </source>
</reference>
<protein>
    <submittedName>
        <fullName evidence="4">TVB4 protein</fullName>
    </submittedName>
</protein>
<feature type="domain" description="Ig-like" evidence="3">
    <location>
        <begin position="6"/>
        <end position="110"/>
    </location>
</feature>
<feature type="non-terminal residue" evidence="4">
    <location>
        <position position="110"/>
    </location>
</feature>
<dbReference type="SMART" id="SM00406">
    <property type="entry name" value="IGv"/>
    <property type="match status" value="1"/>
</dbReference>
<dbReference type="InterPro" id="IPR013783">
    <property type="entry name" value="Ig-like_fold"/>
</dbReference>
<accession>A0ABS2Y3W4</accession>
<proteinExistence type="predicted"/>
<evidence type="ECO:0000313" key="4">
    <source>
        <dbReference type="EMBL" id="MBN3280864.1"/>
    </source>
</evidence>
<dbReference type="Proteomes" id="UP001166093">
    <property type="component" value="Unassembled WGS sequence"/>
</dbReference>
<evidence type="ECO:0000313" key="5">
    <source>
        <dbReference type="Proteomes" id="UP001166093"/>
    </source>
</evidence>
<organism evidence="4 5">
    <name type="scientific">Polyodon spathula</name>
    <name type="common">North American paddlefish</name>
    <name type="synonym">Squalus spathula</name>
    <dbReference type="NCBI Taxonomy" id="7913"/>
    <lineage>
        <taxon>Eukaryota</taxon>
        <taxon>Metazoa</taxon>
        <taxon>Chordata</taxon>
        <taxon>Craniata</taxon>
        <taxon>Vertebrata</taxon>
        <taxon>Euteleostomi</taxon>
        <taxon>Actinopterygii</taxon>
        <taxon>Chondrostei</taxon>
        <taxon>Acipenseriformes</taxon>
        <taxon>Polyodontidae</taxon>
        <taxon>Polyodon</taxon>
    </lineage>
</organism>
<evidence type="ECO:0000256" key="2">
    <source>
        <dbReference type="ARBA" id="ARBA00022859"/>
    </source>
</evidence>
<dbReference type="SUPFAM" id="SSF48726">
    <property type="entry name" value="Immunoglobulin"/>
    <property type="match status" value="1"/>
</dbReference>
<feature type="non-terminal residue" evidence="4">
    <location>
        <position position="1"/>
    </location>
</feature>